<keyword evidence="3" id="KW-1185">Reference proteome</keyword>
<evidence type="ECO:0000313" key="2">
    <source>
        <dbReference type="EMBL" id="CAD8134080.1"/>
    </source>
</evidence>
<sequence>MKIMKNLSIETDKSDKSPQIMRKNNEHFVSYSVDEKYTCQCNLCISSLKKKIPKPLEEPQQVKGKQNSNDRDFIFIVTRLVQESFGRTLNIQIQDTVYFEKGEPQSILQSIKDGIDRPYQLRVQQWKGSLQKLMQYLNNRRKKIANTNMQLDLIQLNEKQQSALSNVNKEQINNISEKSKEAVLVKFEDDSAQIMTESEFFLLMSKRKGDKFWHKIFYIQNYIKQRAFLTHRIHFNRKRDVNHKLFDRSAMETRIIRGEVISASTEYISQTIEDEFLRQLKERSIFEYLRYITFKIIQFLDILDDTIINDGIFEWNQDDRGDFQFFNAYQLNYEKRAKEERQISLKPLNSNNNNNNGIESDSAEEEREIDPKKMFNRKYQLRQMARNAQNKLKLKQQHLLYKDTPKVSQWQAYMQDDYHALLKSVGIDKNQFNLKEDNQSELTFQQLHPEIKIDFQKIMKDQSLFNKLKKQLFTDNNKSKPISQSKMLNSFFLTPEKKKQRSRTVSKQPRQDLISTLNQSSIKKSIRSVDRTVSEFRYDISRNGKRSAKTLNKILGLANS</sequence>
<accession>A0A8S1S476</accession>
<feature type="region of interest" description="Disordered" evidence="1">
    <location>
        <begin position="346"/>
        <end position="369"/>
    </location>
</feature>
<name>A0A8S1S476_9CILI</name>
<organism evidence="2 3">
    <name type="scientific">Paramecium pentaurelia</name>
    <dbReference type="NCBI Taxonomy" id="43138"/>
    <lineage>
        <taxon>Eukaryota</taxon>
        <taxon>Sar</taxon>
        <taxon>Alveolata</taxon>
        <taxon>Ciliophora</taxon>
        <taxon>Intramacronucleata</taxon>
        <taxon>Oligohymenophorea</taxon>
        <taxon>Peniculida</taxon>
        <taxon>Parameciidae</taxon>
        <taxon>Paramecium</taxon>
    </lineage>
</organism>
<proteinExistence type="predicted"/>
<reference evidence="2" key="1">
    <citation type="submission" date="2021-01" db="EMBL/GenBank/DDBJ databases">
        <authorList>
            <consortium name="Genoscope - CEA"/>
            <person name="William W."/>
        </authorList>
    </citation>
    <scope>NUCLEOTIDE SEQUENCE</scope>
</reference>
<dbReference type="EMBL" id="CAJJDO010000003">
    <property type="protein sequence ID" value="CAD8134080.1"/>
    <property type="molecule type" value="Genomic_DNA"/>
</dbReference>
<gene>
    <name evidence="2" type="ORF">PPENT_87.1.T0030123</name>
</gene>
<dbReference type="OrthoDB" id="290707at2759"/>
<evidence type="ECO:0000313" key="3">
    <source>
        <dbReference type="Proteomes" id="UP000689195"/>
    </source>
</evidence>
<dbReference type="Proteomes" id="UP000689195">
    <property type="component" value="Unassembled WGS sequence"/>
</dbReference>
<protein>
    <submittedName>
        <fullName evidence="2">Uncharacterized protein</fullName>
    </submittedName>
</protein>
<comment type="caution">
    <text evidence="2">The sequence shown here is derived from an EMBL/GenBank/DDBJ whole genome shotgun (WGS) entry which is preliminary data.</text>
</comment>
<dbReference type="AlphaFoldDB" id="A0A8S1S476"/>
<evidence type="ECO:0000256" key="1">
    <source>
        <dbReference type="SAM" id="MobiDB-lite"/>
    </source>
</evidence>